<reference evidence="6 7" key="1">
    <citation type="journal article" date="2014" name="Nature">
        <title>An environmental bacterial taxon with a large and distinct metabolic repertoire.</title>
        <authorList>
            <person name="Wilson M.C."/>
            <person name="Mori T."/>
            <person name="Ruckert C."/>
            <person name="Uria A.R."/>
            <person name="Helf M.J."/>
            <person name="Takada K."/>
            <person name="Gernert C."/>
            <person name="Steffens U.A."/>
            <person name="Heycke N."/>
            <person name="Schmitt S."/>
            <person name="Rinke C."/>
            <person name="Helfrich E.J."/>
            <person name="Brachmann A.O."/>
            <person name="Gurgui C."/>
            <person name="Wakimoto T."/>
            <person name="Kracht M."/>
            <person name="Crusemann M."/>
            <person name="Hentschel U."/>
            <person name="Abe I."/>
            <person name="Matsunaga S."/>
            <person name="Kalinowski J."/>
            <person name="Takeyama H."/>
            <person name="Piel J."/>
        </authorList>
    </citation>
    <scope>NUCLEOTIDE SEQUENCE [LARGE SCALE GENOMIC DNA]</scope>
    <source>
        <strain evidence="7">TSY1</strain>
    </source>
</reference>
<dbReference type="Pfam" id="PF00202">
    <property type="entry name" value="Aminotran_3"/>
    <property type="match status" value="1"/>
</dbReference>
<feature type="binding site" evidence="5">
    <location>
        <begin position="104"/>
        <end position="105"/>
    </location>
    <ligand>
        <name>pyridoxal 5'-phosphate</name>
        <dbReference type="ChEBI" id="CHEBI:597326"/>
    </ligand>
</feature>
<feature type="binding site" evidence="5">
    <location>
        <position position="136"/>
    </location>
    <ligand>
        <name>pyridoxal 5'-phosphate</name>
        <dbReference type="ChEBI" id="CHEBI:597326"/>
    </ligand>
</feature>
<dbReference type="InterPro" id="IPR015422">
    <property type="entry name" value="PyrdxlP-dep_Trfase_small"/>
</dbReference>
<dbReference type="SUPFAM" id="SSF53383">
    <property type="entry name" value="PLP-dependent transferases"/>
    <property type="match status" value="1"/>
</dbReference>
<feature type="binding site" evidence="5">
    <location>
        <position position="278"/>
    </location>
    <ligand>
        <name>pyridoxal 5'-phosphate</name>
        <dbReference type="ChEBI" id="CHEBI:597326"/>
    </ligand>
</feature>
<keyword evidence="4 5" id="KW-0663">Pyridoxal phosphate</keyword>
<keyword evidence="2 5" id="KW-0028">Amino-acid biosynthesis</keyword>
<evidence type="ECO:0000256" key="2">
    <source>
        <dbReference type="ARBA" id="ARBA00022605"/>
    </source>
</evidence>
<dbReference type="GO" id="GO:0005737">
    <property type="term" value="C:cytoplasm"/>
    <property type="evidence" value="ECO:0007669"/>
    <property type="project" value="UniProtKB-SubCell"/>
</dbReference>
<feature type="binding site" evidence="5">
    <location>
        <position position="277"/>
    </location>
    <ligand>
        <name>N(2)-acetyl-L-ornithine</name>
        <dbReference type="ChEBI" id="CHEBI:57805"/>
    </ligand>
</feature>
<dbReference type="PANTHER" id="PTHR11986:SF79">
    <property type="entry name" value="ACETYLORNITHINE AMINOTRANSFERASE, MITOCHONDRIAL"/>
    <property type="match status" value="1"/>
</dbReference>
<comment type="similarity">
    <text evidence="5">Belongs to the class-III pyridoxal-phosphate-dependent aminotransferase family. ArgD subfamily.</text>
</comment>
<dbReference type="GO" id="GO:0030170">
    <property type="term" value="F:pyridoxal phosphate binding"/>
    <property type="evidence" value="ECO:0007669"/>
    <property type="project" value="InterPro"/>
</dbReference>
<dbReference type="CDD" id="cd00610">
    <property type="entry name" value="OAT_like"/>
    <property type="match status" value="1"/>
</dbReference>
<feature type="binding site" evidence="5">
    <location>
        <position position="139"/>
    </location>
    <ligand>
        <name>N(2)-acetyl-L-ornithine</name>
        <dbReference type="ChEBI" id="CHEBI:57805"/>
    </ligand>
</feature>
<gene>
    <name evidence="5" type="primary">argD</name>
    <name evidence="6" type="ORF">ETSY1_20110</name>
</gene>
<dbReference type="AlphaFoldDB" id="W4LK70"/>
<dbReference type="UniPathway" id="UPA00068">
    <property type="reaction ID" value="UER00109"/>
</dbReference>
<dbReference type="PROSITE" id="PS00600">
    <property type="entry name" value="AA_TRANSFER_CLASS_3"/>
    <property type="match status" value="1"/>
</dbReference>
<feature type="modified residue" description="N6-(pyridoxal phosphate)lysine" evidence="5">
    <location>
        <position position="250"/>
    </location>
</feature>
<protein>
    <recommendedName>
        <fullName evidence="5">Acetylornithine aminotransferase</fullName>
        <shortName evidence="5">ACOAT</shortName>
        <ecNumber evidence="5">2.6.1.11</ecNumber>
    </recommendedName>
</protein>
<evidence type="ECO:0000313" key="7">
    <source>
        <dbReference type="Proteomes" id="UP000019141"/>
    </source>
</evidence>
<dbReference type="InterPro" id="IPR005814">
    <property type="entry name" value="Aminotrans_3"/>
</dbReference>
<keyword evidence="1 5" id="KW-0032">Aminotransferase</keyword>
<dbReference type="NCBIfam" id="TIGR00707">
    <property type="entry name" value="argD"/>
    <property type="match status" value="1"/>
</dbReference>
<comment type="subcellular location">
    <subcellularLocation>
        <location evidence="5">Cytoplasm</location>
    </subcellularLocation>
</comment>
<evidence type="ECO:0000256" key="5">
    <source>
        <dbReference type="HAMAP-Rule" id="MF_01107"/>
    </source>
</evidence>
<dbReference type="NCBIfam" id="NF002325">
    <property type="entry name" value="PRK01278.1"/>
    <property type="match status" value="1"/>
</dbReference>
<comment type="miscellaneous">
    <text evidence="5">May also have succinyldiaminopimelate aminotransferase activity, thus carrying out the corresponding step in lysine biosynthesis.</text>
</comment>
<dbReference type="HAMAP" id="MF_01107">
    <property type="entry name" value="ArgD_aminotrans_3"/>
    <property type="match status" value="1"/>
</dbReference>
<dbReference type="EC" id="2.6.1.11" evidence="5"/>
<feature type="binding site" evidence="5">
    <location>
        <begin position="221"/>
        <end position="224"/>
    </location>
    <ligand>
        <name>pyridoxal 5'-phosphate</name>
        <dbReference type="ChEBI" id="CHEBI:597326"/>
    </ligand>
</feature>
<dbReference type="FunFam" id="3.40.640.10:FF:000004">
    <property type="entry name" value="Acetylornithine aminotransferase"/>
    <property type="match status" value="1"/>
</dbReference>
<sequence length="402" mass="43431">MTTDWKTLEQQYYMQCARRQPIVLVRGEGTRVWDEHDNAYLDFTAGWAVNNLGHAHPVLANVIAEQAHTLLQTSNQFYNIPQLQAAQLLIEQSCFDQVFFCNSGAEANEGAIKLARKYGMQHRAGAYHIITAMNSFHGRTLTTTAATGQPHYHAPYHPVPAGFDHVPFDDLDAIKAVTTEHTVAIMLEPVQGEGGVHVPSSGYLAGVKQWCEANGLLLIFDEIQTGIGRLGTLFGYQHFGIEPDIMSLAKGLGGGIPIGAVLAKSHAAVFEPGDHGSTFGGNALTCATAHATLKYLLDHDLLAHAQQMGRHLQQKLRSLQAAHPCIVDVRGLGLLMAVEFSTPVAADVVSASNEAGLLLNPVRPNAIRFMPPLTVTAAEIDEAIDKLNTALQNLALEVSIKG</sequence>
<dbReference type="InterPro" id="IPR015424">
    <property type="entry name" value="PyrdxlP-dep_Trfase"/>
</dbReference>
<accession>W4LK70</accession>
<dbReference type="PIRSF" id="PIRSF000521">
    <property type="entry name" value="Transaminase_4ab_Lys_Orn"/>
    <property type="match status" value="1"/>
</dbReference>
<dbReference type="Proteomes" id="UP000019141">
    <property type="component" value="Unassembled WGS sequence"/>
</dbReference>
<keyword evidence="7" id="KW-1185">Reference proteome</keyword>
<dbReference type="GO" id="GO:0042802">
    <property type="term" value="F:identical protein binding"/>
    <property type="evidence" value="ECO:0007669"/>
    <property type="project" value="TreeGrafter"/>
</dbReference>
<dbReference type="HOGENOM" id="CLU_016922_10_1_7"/>
<proteinExistence type="inferred from homology"/>
<evidence type="ECO:0000256" key="4">
    <source>
        <dbReference type="ARBA" id="ARBA00022898"/>
    </source>
</evidence>
<comment type="caution">
    <text evidence="6">The sequence shown here is derived from an EMBL/GenBank/DDBJ whole genome shotgun (WGS) entry which is preliminary data.</text>
</comment>
<dbReference type="PANTHER" id="PTHR11986">
    <property type="entry name" value="AMINOTRANSFERASE CLASS III"/>
    <property type="match status" value="1"/>
</dbReference>
<dbReference type="GO" id="GO:0006526">
    <property type="term" value="P:L-arginine biosynthetic process"/>
    <property type="evidence" value="ECO:0007669"/>
    <property type="project" value="UniProtKB-UniRule"/>
</dbReference>
<dbReference type="InterPro" id="IPR004636">
    <property type="entry name" value="AcOrn/SuccOrn_fam"/>
</dbReference>
<evidence type="ECO:0000313" key="6">
    <source>
        <dbReference type="EMBL" id="ETW98110.1"/>
    </source>
</evidence>
<keyword evidence="5" id="KW-0963">Cytoplasm</keyword>
<evidence type="ECO:0000256" key="3">
    <source>
        <dbReference type="ARBA" id="ARBA00022679"/>
    </source>
</evidence>
<dbReference type="InterPro" id="IPR049704">
    <property type="entry name" value="Aminotrans_3_PPA_site"/>
</dbReference>
<dbReference type="Gene3D" id="3.40.640.10">
    <property type="entry name" value="Type I PLP-dependent aspartate aminotransferase-like (Major domain)"/>
    <property type="match status" value="1"/>
</dbReference>
<keyword evidence="5" id="KW-0055">Arginine biosynthesis</keyword>
<comment type="catalytic activity">
    <reaction evidence="5">
        <text>N(2)-acetyl-L-ornithine + 2-oxoglutarate = N-acetyl-L-glutamate 5-semialdehyde + L-glutamate</text>
        <dbReference type="Rhea" id="RHEA:18049"/>
        <dbReference type="ChEBI" id="CHEBI:16810"/>
        <dbReference type="ChEBI" id="CHEBI:29123"/>
        <dbReference type="ChEBI" id="CHEBI:29985"/>
        <dbReference type="ChEBI" id="CHEBI:57805"/>
        <dbReference type="EC" id="2.6.1.11"/>
    </reaction>
</comment>
<keyword evidence="3 5" id="KW-0808">Transferase</keyword>
<dbReference type="InterPro" id="IPR015421">
    <property type="entry name" value="PyrdxlP-dep_Trfase_major"/>
</dbReference>
<dbReference type="EMBL" id="AZHW01000585">
    <property type="protein sequence ID" value="ETW98110.1"/>
    <property type="molecule type" value="Genomic_DNA"/>
</dbReference>
<comment type="subunit">
    <text evidence="5">Homodimer.</text>
</comment>
<comment type="pathway">
    <text evidence="5">Amino-acid biosynthesis; L-arginine biosynthesis; N(2)-acetyl-L-ornithine from L-glutamate: step 4/4.</text>
</comment>
<comment type="cofactor">
    <cofactor evidence="5">
        <name>pyridoxal 5'-phosphate</name>
        <dbReference type="ChEBI" id="CHEBI:597326"/>
    </cofactor>
    <text evidence="5">Binds 1 pyridoxal phosphate per subunit.</text>
</comment>
<dbReference type="InterPro" id="IPR050103">
    <property type="entry name" value="Class-III_PLP-dep_AT"/>
</dbReference>
<organism evidence="6 7">
    <name type="scientific">Entotheonella factor</name>
    <dbReference type="NCBI Taxonomy" id="1429438"/>
    <lineage>
        <taxon>Bacteria</taxon>
        <taxon>Pseudomonadati</taxon>
        <taxon>Nitrospinota/Tectimicrobiota group</taxon>
        <taxon>Candidatus Tectimicrobiota</taxon>
        <taxon>Candidatus Entotheonellia</taxon>
        <taxon>Candidatus Entotheonellales</taxon>
        <taxon>Candidatus Entotheonellaceae</taxon>
        <taxon>Candidatus Entotheonella</taxon>
    </lineage>
</organism>
<dbReference type="Gene3D" id="3.90.1150.10">
    <property type="entry name" value="Aspartate Aminotransferase, domain 1"/>
    <property type="match status" value="1"/>
</dbReference>
<name>W4LK70_ENTF1</name>
<dbReference type="GO" id="GO:0003992">
    <property type="term" value="F:N2-acetyl-L-ornithine:2-oxoglutarate 5-aminotransferase activity"/>
    <property type="evidence" value="ECO:0007669"/>
    <property type="project" value="UniProtKB-UniRule"/>
</dbReference>
<evidence type="ECO:0000256" key="1">
    <source>
        <dbReference type="ARBA" id="ARBA00022576"/>
    </source>
</evidence>
<dbReference type="PATRIC" id="fig|1429438.4.peg.3918"/>